<sequence length="182" mass="20013">MENSRLVKISKYLSKHLRHQPDRLGIKLAPGGWVAVDELLAACQKHQFSITRAELNQVVATNDKKRFSFDSTGTLIRANQGHSVEVDLQLEPIVPPDVLYHGTGHKAVASILQTGLCKMSRHHIHLSADLATAKIVGARHGKPVVFAVNAAAMHEAGYTFYCSENGVWLVDCVPPEYLQQIG</sequence>
<dbReference type="PANTHER" id="PTHR12684:SF2">
    <property type="entry name" value="TRNA 2'-PHOSPHOTRANSFERASE 1"/>
    <property type="match status" value="1"/>
</dbReference>
<dbReference type="EC" id="2.7.1.-" evidence="5"/>
<dbReference type="Proteomes" id="UP000268857">
    <property type="component" value="Unassembled WGS sequence"/>
</dbReference>
<dbReference type="GO" id="GO:0000215">
    <property type="term" value="F:tRNA 2'-phosphotransferase activity"/>
    <property type="evidence" value="ECO:0007669"/>
    <property type="project" value="TreeGrafter"/>
</dbReference>
<dbReference type="PANTHER" id="PTHR12684">
    <property type="entry name" value="PUTATIVE PHOSPHOTRANSFERASE"/>
    <property type="match status" value="1"/>
</dbReference>
<keyword evidence="3 5" id="KW-0520">NAD</keyword>
<dbReference type="GO" id="GO:0006388">
    <property type="term" value="P:tRNA splicing, via endonucleolytic cleavage and ligation"/>
    <property type="evidence" value="ECO:0007669"/>
    <property type="project" value="UniProtKB-UniRule"/>
</dbReference>
<dbReference type="Pfam" id="PF01885">
    <property type="entry name" value="PTS_2-RNA"/>
    <property type="match status" value="1"/>
</dbReference>
<dbReference type="InterPro" id="IPR002745">
    <property type="entry name" value="Ptrans_KptA/Tpt1"/>
</dbReference>
<proteinExistence type="inferred from homology"/>
<evidence type="ECO:0000313" key="7">
    <source>
        <dbReference type="Proteomes" id="UP000268857"/>
    </source>
</evidence>
<gene>
    <name evidence="5 6" type="primary">kptA</name>
    <name evidence="6" type="ORF">PCC6912_44930</name>
</gene>
<dbReference type="AlphaFoldDB" id="A0A3S0XM55"/>
<dbReference type="Gene3D" id="1.10.10.970">
    <property type="entry name" value="RNA 2'-phosphotransferase, Tpt1/KptA family, N-terminal domain"/>
    <property type="match status" value="1"/>
</dbReference>
<organism evidence="6 7">
    <name type="scientific">Chlorogloeopsis fritschii PCC 6912</name>
    <dbReference type="NCBI Taxonomy" id="211165"/>
    <lineage>
        <taxon>Bacteria</taxon>
        <taxon>Bacillati</taxon>
        <taxon>Cyanobacteriota</taxon>
        <taxon>Cyanophyceae</taxon>
        <taxon>Nostocales</taxon>
        <taxon>Chlorogloeopsidaceae</taxon>
        <taxon>Chlorogloeopsis</taxon>
    </lineage>
</organism>
<comment type="function">
    <text evidence="4 5">Removes the 2'-phosphate from RNA via an intermediate in which the phosphate is ADP-ribosylated by NAD followed by a presumed transesterification to release the RNA and generate ADP-ribose 1''-2''-cyclic phosphate (APPR&gt;P). May function as an ADP-ribosylase.</text>
</comment>
<evidence type="ECO:0000256" key="1">
    <source>
        <dbReference type="ARBA" id="ARBA00009836"/>
    </source>
</evidence>
<dbReference type="NCBIfam" id="NF002014">
    <property type="entry name" value="PRK00819.1-4"/>
    <property type="match status" value="1"/>
</dbReference>
<dbReference type="InterPro" id="IPR042081">
    <property type="entry name" value="RNA_2'-PTrans_C"/>
</dbReference>
<accession>A0A3S0XM55</accession>
<comment type="caution">
    <text evidence="6">The sequence shown here is derived from an EMBL/GenBank/DDBJ whole genome shotgun (WGS) entry which is preliminary data.</text>
</comment>
<name>A0A3S0XM55_CHLFR</name>
<dbReference type="InterPro" id="IPR022928">
    <property type="entry name" value="RNA_2'-PTrans_KptA"/>
</dbReference>
<keyword evidence="2 5" id="KW-0808">Transferase</keyword>
<dbReference type="STRING" id="211165.GCA_000317285_06534"/>
<dbReference type="OrthoDB" id="4537997at2"/>
<comment type="similarity">
    <text evidence="1 5">Belongs to the KptA/TPT1 family.</text>
</comment>
<dbReference type="GO" id="GO:0003950">
    <property type="term" value="F:NAD+ poly-ADP-ribosyltransferase activity"/>
    <property type="evidence" value="ECO:0007669"/>
    <property type="project" value="InterPro"/>
</dbReference>
<evidence type="ECO:0000256" key="3">
    <source>
        <dbReference type="ARBA" id="ARBA00023027"/>
    </source>
</evidence>
<dbReference type="SUPFAM" id="SSF56399">
    <property type="entry name" value="ADP-ribosylation"/>
    <property type="match status" value="1"/>
</dbReference>
<dbReference type="Gene3D" id="3.20.170.30">
    <property type="match status" value="1"/>
</dbReference>
<dbReference type="EMBL" id="RSCJ01000022">
    <property type="protein sequence ID" value="RUR75921.1"/>
    <property type="molecule type" value="Genomic_DNA"/>
</dbReference>
<dbReference type="HAMAP" id="MF_00299">
    <property type="entry name" value="KptA"/>
    <property type="match status" value="1"/>
</dbReference>
<keyword evidence="7" id="KW-1185">Reference proteome</keyword>
<evidence type="ECO:0000256" key="2">
    <source>
        <dbReference type="ARBA" id="ARBA00022679"/>
    </source>
</evidence>
<evidence type="ECO:0000256" key="4">
    <source>
        <dbReference type="ARBA" id="ARBA00025212"/>
    </source>
</evidence>
<evidence type="ECO:0000313" key="6">
    <source>
        <dbReference type="EMBL" id="RUR75921.1"/>
    </source>
</evidence>
<protein>
    <recommendedName>
        <fullName evidence="5">Probable RNA 2'-phosphotransferase</fullName>
        <ecNumber evidence="5">2.7.1.-</ecNumber>
    </recommendedName>
</protein>
<dbReference type="InterPro" id="IPR042080">
    <property type="entry name" value="RNA_2'-PTrans_N"/>
</dbReference>
<reference evidence="6 7" key="1">
    <citation type="journal article" date="2019" name="Genome Biol. Evol.">
        <title>Day and night: Metabolic profiles and evolutionary relationships of six axenic non-marine cyanobacteria.</title>
        <authorList>
            <person name="Will S.E."/>
            <person name="Henke P."/>
            <person name="Boedeker C."/>
            <person name="Huang S."/>
            <person name="Brinkmann H."/>
            <person name="Rohde M."/>
            <person name="Jarek M."/>
            <person name="Friedl T."/>
            <person name="Seufert S."/>
            <person name="Schumacher M."/>
            <person name="Overmann J."/>
            <person name="Neumann-Schaal M."/>
            <person name="Petersen J."/>
        </authorList>
    </citation>
    <scope>NUCLEOTIDE SEQUENCE [LARGE SCALE GENOMIC DNA]</scope>
    <source>
        <strain evidence="6 7">PCC 6912</strain>
    </source>
</reference>
<dbReference type="RefSeq" id="WP_016876766.1">
    <property type="nucleotide sequence ID" value="NZ_AJLN01000152.1"/>
</dbReference>
<evidence type="ECO:0000256" key="5">
    <source>
        <dbReference type="HAMAP-Rule" id="MF_00299"/>
    </source>
</evidence>